<name>R1E7H8_BOTPV</name>
<organism evidence="2 3">
    <name type="scientific">Botryosphaeria parva (strain UCR-NP2)</name>
    <name type="common">Grapevine canker fungus</name>
    <name type="synonym">Neofusicoccum parvum</name>
    <dbReference type="NCBI Taxonomy" id="1287680"/>
    <lineage>
        <taxon>Eukaryota</taxon>
        <taxon>Fungi</taxon>
        <taxon>Dikarya</taxon>
        <taxon>Ascomycota</taxon>
        <taxon>Pezizomycotina</taxon>
        <taxon>Dothideomycetes</taxon>
        <taxon>Dothideomycetes incertae sedis</taxon>
        <taxon>Botryosphaeriales</taxon>
        <taxon>Botryosphaeriaceae</taxon>
        <taxon>Neofusicoccum</taxon>
    </lineage>
</organism>
<dbReference type="AlphaFoldDB" id="R1E7H8"/>
<reference evidence="3" key="1">
    <citation type="journal article" date="2013" name="Genome Announc.">
        <title>Draft genome sequence of Neofusicoccum parvum isolate UCR-NP2, a fungal vascular pathogen associated with grapevine cankers.</title>
        <authorList>
            <person name="Blanco-Ulate B."/>
            <person name="Rolshausen P."/>
            <person name="Cantu D."/>
        </authorList>
    </citation>
    <scope>NUCLEOTIDE SEQUENCE [LARGE SCALE GENOMIC DNA]</scope>
    <source>
        <strain evidence="3">UCR-NP2</strain>
    </source>
</reference>
<feature type="compositionally biased region" description="Polar residues" evidence="1">
    <location>
        <begin position="1"/>
        <end position="28"/>
    </location>
</feature>
<evidence type="ECO:0000313" key="3">
    <source>
        <dbReference type="Proteomes" id="UP000013521"/>
    </source>
</evidence>
<feature type="compositionally biased region" description="Basic and acidic residues" evidence="1">
    <location>
        <begin position="156"/>
        <end position="168"/>
    </location>
</feature>
<feature type="region of interest" description="Disordered" evidence="1">
    <location>
        <begin position="1"/>
        <end position="190"/>
    </location>
</feature>
<protein>
    <submittedName>
        <fullName evidence="2">Uncharacterized protein</fullName>
    </submittedName>
</protein>
<dbReference type="Proteomes" id="UP000013521">
    <property type="component" value="Unassembled WGS sequence"/>
</dbReference>
<evidence type="ECO:0000313" key="2">
    <source>
        <dbReference type="EMBL" id="EOD43377.1"/>
    </source>
</evidence>
<dbReference type="EMBL" id="KB916837">
    <property type="protein sequence ID" value="EOD43377.1"/>
    <property type="molecule type" value="Genomic_DNA"/>
</dbReference>
<dbReference type="OrthoDB" id="3944656at2759"/>
<feature type="compositionally biased region" description="Acidic residues" evidence="1">
    <location>
        <begin position="146"/>
        <end position="155"/>
    </location>
</feature>
<sequence length="360" mass="39994">MSPRQLRSSRLISSTPNAVSSSDQTFGSKQPAGKSQGLIEEERWLKHLCEKGNPGVGDPLRPVSEETFQSDWAKMRGEPEPQTPCSDSNTNDKDSDDTPPRSVPPKRKARATPQQATRASKRLRNRAAVTPSDSASSASPPTITITDDDEDDDEKDSNSDSDDSHTSDDSDDQSPVVSTPTAPDLRLKTDPVIGRNGFRLLHPQHHFILGPDQSRHLTMTYTDNKHAGPQTYVYGPRGANAAAPIDWSSKAHVARLNRWFNQVLKRHGARALRQDVVWFTAEERAWLRALGARMERDGRVLPKRRQAELFNARWAGSVIAAGRHAGTTRPVRSVDSLQSEVFRNKLYPESLKRRKARSAA</sequence>
<evidence type="ECO:0000256" key="1">
    <source>
        <dbReference type="SAM" id="MobiDB-lite"/>
    </source>
</evidence>
<proteinExistence type="predicted"/>
<feature type="compositionally biased region" description="Basic and acidic residues" evidence="1">
    <location>
        <begin position="40"/>
        <end position="50"/>
    </location>
</feature>
<gene>
    <name evidence="2" type="ORF">UCRNP2_9917</name>
</gene>
<dbReference type="KEGG" id="npa:UCRNP2_9917"/>
<dbReference type="HOGENOM" id="CLU_769451_0_0_1"/>
<feature type="compositionally biased region" description="Basic and acidic residues" evidence="1">
    <location>
        <begin position="90"/>
        <end position="99"/>
    </location>
</feature>
<accession>R1E7H8</accession>
<feature type="compositionally biased region" description="Low complexity" evidence="1">
    <location>
        <begin position="130"/>
        <end position="145"/>
    </location>
</feature>